<evidence type="ECO:0000256" key="1">
    <source>
        <dbReference type="SAM" id="MobiDB-lite"/>
    </source>
</evidence>
<dbReference type="RefSeq" id="XP_001026081.1">
    <property type="nucleotide sequence ID" value="XM_001026081.3"/>
</dbReference>
<proteinExistence type="predicted"/>
<organism evidence="2 3">
    <name type="scientific">Tetrahymena thermophila (strain SB210)</name>
    <dbReference type="NCBI Taxonomy" id="312017"/>
    <lineage>
        <taxon>Eukaryota</taxon>
        <taxon>Sar</taxon>
        <taxon>Alveolata</taxon>
        <taxon>Ciliophora</taxon>
        <taxon>Intramacronucleata</taxon>
        <taxon>Oligohymenophorea</taxon>
        <taxon>Hymenostomatida</taxon>
        <taxon>Tetrahymenina</taxon>
        <taxon>Tetrahymenidae</taxon>
        <taxon>Tetrahymena</taxon>
    </lineage>
</organism>
<dbReference type="GeneID" id="7837190"/>
<name>Q24DL2_TETTS</name>
<dbReference type="HOGENOM" id="CLU_1206903_0_0_1"/>
<protein>
    <submittedName>
        <fullName evidence="2">Uncharacterized protein</fullName>
    </submittedName>
</protein>
<dbReference type="OrthoDB" id="408293at2759"/>
<gene>
    <name evidence="2" type="ORF">TTHERM_00969620</name>
</gene>
<dbReference type="InParanoid" id="Q24DL2"/>
<dbReference type="Proteomes" id="UP000009168">
    <property type="component" value="Unassembled WGS sequence"/>
</dbReference>
<accession>Q24DL2</accession>
<evidence type="ECO:0000313" key="3">
    <source>
        <dbReference type="Proteomes" id="UP000009168"/>
    </source>
</evidence>
<feature type="compositionally biased region" description="Polar residues" evidence="1">
    <location>
        <begin position="10"/>
        <end position="20"/>
    </location>
</feature>
<dbReference type="KEGG" id="tet:TTHERM_00969620"/>
<dbReference type="EMBL" id="GG662319">
    <property type="protein sequence ID" value="EAS05836.1"/>
    <property type="molecule type" value="Genomic_DNA"/>
</dbReference>
<evidence type="ECO:0000313" key="2">
    <source>
        <dbReference type="EMBL" id="EAS05836.1"/>
    </source>
</evidence>
<dbReference type="OMA" id="PLERYNP"/>
<dbReference type="AlphaFoldDB" id="Q24DL2"/>
<reference evidence="3" key="1">
    <citation type="journal article" date="2006" name="PLoS Biol.">
        <title>Macronuclear genome sequence of the ciliate Tetrahymena thermophila, a model eukaryote.</title>
        <authorList>
            <person name="Eisen J.A."/>
            <person name="Coyne R.S."/>
            <person name="Wu M."/>
            <person name="Wu D."/>
            <person name="Thiagarajan M."/>
            <person name="Wortman J.R."/>
            <person name="Badger J.H."/>
            <person name="Ren Q."/>
            <person name="Amedeo P."/>
            <person name="Jones K.M."/>
            <person name="Tallon L.J."/>
            <person name="Delcher A.L."/>
            <person name="Salzberg S.L."/>
            <person name="Silva J.C."/>
            <person name="Haas B.J."/>
            <person name="Majoros W.H."/>
            <person name="Farzad M."/>
            <person name="Carlton J.M."/>
            <person name="Smith R.K. Jr."/>
            <person name="Garg J."/>
            <person name="Pearlman R.E."/>
            <person name="Karrer K.M."/>
            <person name="Sun L."/>
            <person name="Manning G."/>
            <person name="Elde N.C."/>
            <person name="Turkewitz A.P."/>
            <person name="Asai D.J."/>
            <person name="Wilkes D.E."/>
            <person name="Wang Y."/>
            <person name="Cai H."/>
            <person name="Collins K."/>
            <person name="Stewart B.A."/>
            <person name="Lee S.R."/>
            <person name="Wilamowska K."/>
            <person name="Weinberg Z."/>
            <person name="Ruzzo W.L."/>
            <person name="Wloga D."/>
            <person name="Gaertig J."/>
            <person name="Frankel J."/>
            <person name="Tsao C.-C."/>
            <person name="Gorovsky M.A."/>
            <person name="Keeling P.J."/>
            <person name="Waller R.F."/>
            <person name="Patron N.J."/>
            <person name="Cherry J.M."/>
            <person name="Stover N.A."/>
            <person name="Krieger C.J."/>
            <person name="del Toro C."/>
            <person name="Ryder H.F."/>
            <person name="Williamson S.C."/>
            <person name="Barbeau R.A."/>
            <person name="Hamilton E.P."/>
            <person name="Orias E."/>
        </authorList>
    </citation>
    <scope>NUCLEOTIDE SEQUENCE [LARGE SCALE GENOMIC DNA]</scope>
    <source>
        <strain evidence="3">SB210</strain>
    </source>
</reference>
<keyword evidence="3" id="KW-1185">Reference proteome</keyword>
<sequence length="230" mass="27108">MEDYLERSNIHQQSRGFSSGQKYQAYQDYDQQSKIKQRTCASREGYSSIPPISQTSQMRSTMGTFVYNTPKKFEKSANFFKDTRIDSCSYVKSVKSPDKSYLAVPFYEKPLKTVADSMNRSTYNDSFSHTQYRQKTIPYAGMGQNKPLERYNPNSYRSRLNTSNDFYYPRNKISTIQIGDRTVYHGEKNNIWKTTNQVEFPAQRYSSKHTNHSGIQAYRVRWDHYLQRKN</sequence>
<feature type="region of interest" description="Disordered" evidence="1">
    <location>
        <begin position="1"/>
        <end position="23"/>
    </location>
</feature>